<dbReference type="PANTHER" id="PTHR45036:SF1">
    <property type="entry name" value="METHYLTRANSFERASE LIKE 7A"/>
    <property type="match status" value="1"/>
</dbReference>
<dbReference type="InterPro" id="IPR013216">
    <property type="entry name" value="Methyltransf_11"/>
</dbReference>
<gene>
    <name evidence="2" type="ORF">LCGC14_2988990</name>
</gene>
<comment type="caution">
    <text evidence="2">The sequence shown here is derived from an EMBL/GenBank/DDBJ whole genome shotgun (WGS) entry which is preliminary data.</text>
</comment>
<sequence length="281" mass="33547">MKRVSRAELTNIVLEKFKKQYLENTGLSETWINHTISRYRKELDDEKTPPFRGITYTEKYLNYDFKSKKVLIVGLGLSYTYVNDLIKKGAIVYGIEPDPKRIDVQYMNAQLVNIPRERIIKGVAEDLPFDDEMFDFVLCFTVLEHVQDVKKALSEMYRVLKKNSGVLFLETPDFRYPYEPHYKIYIHKYFFGLRYLYTFLSPLIQKAIMKSIILILRRPTKYLQTINFLNEKKLKKIFLGYNWRFVQLFFSTSDNTFFKKFIKFRDAISFLENGKPIEKSD</sequence>
<dbReference type="Gene3D" id="3.40.50.150">
    <property type="entry name" value="Vaccinia Virus protein VP39"/>
    <property type="match status" value="1"/>
</dbReference>
<dbReference type="InterPro" id="IPR029063">
    <property type="entry name" value="SAM-dependent_MTases_sf"/>
</dbReference>
<reference evidence="2" key="1">
    <citation type="journal article" date="2015" name="Nature">
        <title>Complex archaea that bridge the gap between prokaryotes and eukaryotes.</title>
        <authorList>
            <person name="Spang A."/>
            <person name="Saw J.H."/>
            <person name="Jorgensen S.L."/>
            <person name="Zaremba-Niedzwiedzka K."/>
            <person name="Martijn J."/>
            <person name="Lind A.E."/>
            <person name="van Eijk R."/>
            <person name="Schleper C."/>
            <person name="Guy L."/>
            <person name="Ettema T.J."/>
        </authorList>
    </citation>
    <scope>NUCLEOTIDE SEQUENCE</scope>
</reference>
<accession>A0A0F8ZBX1</accession>
<name>A0A0F8ZBX1_9ZZZZ</name>
<dbReference type="PANTHER" id="PTHR45036">
    <property type="entry name" value="METHYLTRANSFERASE LIKE 7B"/>
    <property type="match status" value="1"/>
</dbReference>
<dbReference type="AlphaFoldDB" id="A0A0F8ZBX1"/>
<protein>
    <recommendedName>
        <fullName evidence="1">Methyltransferase type 11 domain-containing protein</fullName>
    </recommendedName>
</protein>
<dbReference type="SUPFAM" id="SSF53335">
    <property type="entry name" value="S-adenosyl-L-methionine-dependent methyltransferases"/>
    <property type="match status" value="1"/>
</dbReference>
<proteinExistence type="predicted"/>
<dbReference type="GO" id="GO:0008757">
    <property type="term" value="F:S-adenosylmethionine-dependent methyltransferase activity"/>
    <property type="evidence" value="ECO:0007669"/>
    <property type="project" value="InterPro"/>
</dbReference>
<dbReference type="InterPro" id="IPR052356">
    <property type="entry name" value="Thiol_S-MT"/>
</dbReference>
<feature type="non-terminal residue" evidence="2">
    <location>
        <position position="281"/>
    </location>
</feature>
<organism evidence="2">
    <name type="scientific">marine sediment metagenome</name>
    <dbReference type="NCBI Taxonomy" id="412755"/>
    <lineage>
        <taxon>unclassified sequences</taxon>
        <taxon>metagenomes</taxon>
        <taxon>ecological metagenomes</taxon>
    </lineage>
</organism>
<feature type="domain" description="Methyltransferase type 11" evidence="1">
    <location>
        <begin position="79"/>
        <end position="164"/>
    </location>
</feature>
<evidence type="ECO:0000313" key="2">
    <source>
        <dbReference type="EMBL" id="KKK63964.1"/>
    </source>
</evidence>
<dbReference type="CDD" id="cd02440">
    <property type="entry name" value="AdoMet_MTases"/>
    <property type="match status" value="1"/>
</dbReference>
<dbReference type="EMBL" id="LAZR01061250">
    <property type="protein sequence ID" value="KKK63964.1"/>
    <property type="molecule type" value="Genomic_DNA"/>
</dbReference>
<dbReference type="Pfam" id="PF08241">
    <property type="entry name" value="Methyltransf_11"/>
    <property type="match status" value="1"/>
</dbReference>
<evidence type="ECO:0000259" key="1">
    <source>
        <dbReference type="Pfam" id="PF08241"/>
    </source>
</evidence>